<dbReference type="AlphaFoldDB" id="A0AA39WY46"/>
<evidence type="ECO:0000313" key="3">
    <source>
        <dbReference type="Proteomes" id="UP001175000"/>
    </source>
</evidence>
<feature type="compositionally biased region" description="Low complexity" evidence="1">
    <location>
        <begin position="344"/>
        <end position="356"/>
    </location>
</feature>
<gene>
    <name evidence="2" type="ORF">B0T14DRAFT_495158</name>
</gene>
<evidence type="ECO:0000313" key="2">
    <source>
        <dbReference type="EMBL" id="KAK0623725.1"/>
    </source>
</evidence>
<organism evidence="2 3">
    <name type="scientific">Immersiella caudata</name>
    <dbReference type="NCBI Taxonomy" id="314043"/>
    <lineage>
        <taxon>Eukaryota</taxon>
        <taxon>Fungi</taxon>
        <taxon>Dikarya</taxon>
        <taxon>Ascomycota</taxon>
        <taxon>Pezizomycotina</taxon>
        <taxon>Sordariomycetes</taxon>
        <taxon>Sordariomycetidae</taxon>
        <taxon>Sordariales</taxon>
        <taxon>Lasiosphaeriaceae</taxon>
        <taxon>Immersiella</taxon>
    </lineage>
</organism>
<dbReference type="Proteomes" id="UP001175000">
    <property type="component" value="Unassembled WGS sequence"/>
</dbReference>
<feature type="compositionally biased region" description="Acidic residues" evidence="1">
    <location>
        <begin position="369"/>
        <end position="380"/>
    </location>
</feature>
<sequence length="439" mass="47664">MSDAMGLQLESRSQSSFEQHAPWPLPETRFHQTQRVNIGAALLQAAALPVLNECLGEFSRAGKALRQPPVISGKPAVAPKPATHAVSGAAVPSLTPIKLLSTVTTVAKLAGPQAATTPSLSLPSVHQITEGLEILTFPIKSLPPPPRPVLKRRRLDTDVDGFDTASSGCKKRRLRREFVTSRLSHPFSFPATHILNREGVASGDKRFLRLAAVVAARRLHAAGPAQSQLLPAPQPSPSSLMRRAAVINRFRFRLRAEAAERGEEAAEIVADAALPQQKQGTLADDARFPVGSTLQQPCSPLPATPMLRFPLQTPLSPLTRARIQARASPPGSPSLRPTEPNGPPRRLSPSPRLRPLRSPELRTTRPLIDIDDMDDLDDDSVAFPTSEHESRYGDEPDDVYTDFGLIFGGEGEPDDDEGPTELYEDYLDDVDGIPWNARC</sequence>
<protein>
    <submittedName>
        <fullName evidence="2">Uncharacterized protein</fullName>
    </submittedName>
</protein>
<keyword evidence="3" id="KW-1185">Reference proteome</keyword>
<proteinExistence type="predicted"/>
<dbReference type="EMBL" id="JAULSU010000003">
    <property type="protein sequence ID" value="KAK0623725.1"/>
    <property type="molecule type" value="Genomic_DNA"/>
</dbReference>
<comment type="caution">
    <text evidence="2">The sequence shown here is derived from an EMBL/GenBank/DDBJ whole genome shotgun (WGS) entry which is preliminary data.</text>
</comment>
<evidence type="ECO:0000256" key="1">
    <source>
        <dbReference type="SAM" id="MobiDB-lite"/>
    </source>
</evidence>
<accession>A0AA39WY46</accession>
<name>A0AA39WY46_9PEZI</name>
<feature type="region of interest" description="Disordered" evidence="1">
    <location>
        <begin position="1"/>
        <end position="26"/>
    </location>
</feature>
<feature type="region of interest" description="Disordered" evidence="1">
    <location>
        <begin position="324"/>
        <end position="420"/>
    </location>
</feature>
<reference evidence="2" key="1">
    <citation type="submission" date="2023-06" db="EMBL/GenBank/DDBJ databases">
        <title>Genome-scale phylogeny and comparative genomics of the fungal order Sordariales.</title>
        <authorList>
            <consortium name="Lawrence Berkeley National Laboratory"/>
            <person name="Hensen N."/>
            <person name="Bonometti L."/>
            <person name="Westerberg I."/>
            <person name="Brannstrom I.O."/>
            <person name="Guillou S."/>
            <person name="Cros-Aarteil S."/>
            <person name="Calhoun S."/>
            <person name="Haridas S."/>
            <person name="Kuo A."/>
            <person name="Mondo S."/>
            <person name="Pangilinan J."/>
            <person name="Riley R."/>
            <person name="Labutti K."/>
            <person name="Andreopoulos B."/>
            <person name="Lipzen A."/>
            <person name="Chen C."/>
            <person name="Yanf M."/>
            <person name="Daum C."/>
            <person name="Ng V."/>
            <person name="Clum A."/>
            <person name="Steindorff A."/>
            <person name="Ohm R."/>
            <person name="Martin F."/>
            <person name="Silar P."/>
            <person name="Natvig D."/>
            <person name="Lalanne C."/>
            <person name="Gautier V."/>
            <person name="Ament-Velasquez S.L."/>
            <person name="Kruys A."/>
            <person name="Hutchinson M.I."/>
            <person name="Powell A.J."/>
            <person name="Barry K."/>
            <person name="Miller A.N."/>
            <person name="Grigoriev I.V."/>
            <person name="Debuchy R."/>
            <person name="Gladieux P."/>
            <person name="Thoren M.H."/>
            <person name="Johannesson H."/>
        </authorList>
    </citation>
    <scope>NUCLEOTIDE SEQUENCE</scope>
    <source>
        <strain evidence="2">CBS 606.72</strain>
    </source>
</reference>
<feature type="compositionally biased region" description="Acidic residues" evidence="1">
    <location>
        <begin position="411"/>
        <end position="420"/>
    </location>
</feature>